<evidence type="ECO:0000313" key="1">
    <source>
        <dbReference type="EMBL" id="OCT94395.1"/>
    </source>
</evidence>
<reference evidence="2" key="1">
    <citation type="journal article" date="2016" name="Nature">
        <title>Genome evolution in the allotetraploid frog Xenopus laevis.</title>
        <authorList>
            <person name="Session A.M."/>
            <person name="Uno Y."/>
            <person name="Kwon T."/>
            <person name="Chapman J.A."/>
            <person name="Toyoda A."/>
            <person name="Takahashi S."/>
            <person name="Fukui A."/>
            <person name="Hikosaka A."/>
            <person name="Suzuki A."/>
            <person name="Kondo M."/>
            <person name="van Heeringen S.J."/>
            <person name="Quigley I."/>
            <person name="Heinz S."/>
            <person name="Ogino H."/>
            <person name="Ochi H."/>
            <person name="Hellsten U."/>
            <person name="Lyons J.B."/>
            <person name="Simakov O."/>
            <person name="Putnam N."/>
            <person name="Stites J."/>
            <person name="Kuroki Y."/>
            <person name="Tanaka T."/>
            <person name="Michiue T."/>
            <person name="Watanabe M."/>
            <person name="Bogdanovic O."/>
            <person name="Lister R."/>
            <person name="Georgiou G."/>
            <person name="Paranjpe S.S."/>
            <person name="van Kruijsbergen I."/>
            <person name="Shu S."/>
            <person name="Carlson J."/>
            <person name="Kinoshita T."/>
            <person name="Ohta Y."/>
            <person name="Mawaribuchi S."/>
            <person name="Jenkins J."/>
            <person name="Grimwood J."/>
            <person name="Schmutz J."/>
            <person name="Mitros T."/>
            <person name="Mozaffari S.V."/>
            <person name="Suzuki Y."/>
            <person name="Haramoto Y."/>
            <person name="Yamamoto T.S."/>
            <person name="Takagi C."/>
            <person name="Heald R."/>
            <person name="Miller K."/>
            <person name="Haudenschild C."/>
            <person name="Kitzman J."/>
            <person name="Nakayama T."/>
            <person name="Izutsu Y."/>
            <person name="Robert J."/>
            <person name="Fortriede J."/>
            <person name="Burns K."/>
            <person name="Lotay V."/>
            <person name="Karimi K."/>
            <person name="Yasuoka Y."/>
            <person name="Dichmann D.S."/>
            <person name="Flajnik M.F."/>
            <person name="Houston D.W."/>
            <person name="Shendure J."/>
            <person name="DuPasquier L."/>
            <person name="Vize P.D."/>
            <person name="Zorn A.M."/>
            <person name="Ito M."/>
            <person name="Marcotte E.M."/>
            <person name="Wallingford J.B."/>
            <person name="Ito Y."/>
            <person name="Asashima M."/>
            <person name="Ueno N."/>
            <person name="Matsuda Y."/>
            <person name="Veenstra G.J."/>
            <person name="Fujiyama A."/>
            <person name="Harland R.M."/>
            <person name="Taira M."/>
            <person name="Rokhsar D.S."/>
        </authorList>
    </citation>
    <scope>NUCLEOTIDE SEQUENCE [LARGE SCALE GENOMIC DNA]</scope>
    <source>
        <strain evidence="2">J</strain>
    </source>
</reference>
<name>A0A974DNE0_XENLA</name>
<dbReference type="EMBL" id="CM004468">
    <property type="protein sequence ID" value="OCT94395.1"/>
    <property type="molecule type" value="Genomic_DNA"/>
</dbReference>
<evidence type="ECO:0000313" key="2">
    <source>
        <dbReference type="Proteomes" id="UP000694892"/>
    </source>
</evidence>
<protein>
    <submittedName>
        <fullName evidence="1">Uncharacterized protein</fullName>
    </submittedName>
</protein>
<proteinExistence type="predicted"/>
<dbReference type="Proteomes" id="UP000694892">
    <property type="component" value="Chromosome 2L"/>
</dbReference>
<sequence>MVTSCSEKCIPRGLVGLVKKNTYLQRQSGDYGVMEWWQYDKHFLWMASKATILWDHKDISLRLRLMGFQRGQHFPGSPGELVFTTGSRQNICFRYNEGQCKLQDKWRI</sequence>
<organism evidence="1 2">
    <name type="scientific">Xenopus laevis</name>
    <name type="common">African clawed frog</name>
    <dbReference type="NCBI Taxonomy" id="8355"/>
    <lineage>
        <taxon>Eukaryota</taxon>
        <taxon>Metazoa</taxon>
        <taxon>Chordata</taxon>
        <taxon>Craniata</taxon>
        <taxon>Vertebrata</taxon>
        <taxon>Euteleostomi</taxon>
        <taxon>Amphibia</taxon>
        <taxon>Batrachia</taxon>
        <taxon>Anura</taxon>
        <taxon>Pipoidea</taxon>
        <taxon>Pipidae</taxon>
        <taxon>Xenopodinae</taxon>
        <taxon>Xenopus</taxon>
        <taxon>Xenopus</taxon>
    </lineage>
</organism>
<dbReference type="AlphaFoldDB" id="A0A974DNE0"/>
<gene>
    <name evidence="1" type="ORF">XELAEV_18012066mg</name>
</gene>
<accession>A0A974DNE0</accession>